<keyword evidence="2" id="KW-1185">Reference proteome</keyword>
<evidence type="ECO:0008006" key="3">
    <source>
        <dbReference type="Google" id="ProtNLM"/>
    </source>
</evidence>
<sequence length="148" mass="16520">MRGDVVLFRFPVTEEDAEPGAPKRRPCLVLDTFERGGERYVELAYGTSVSTRANRGYEVMVKQPASRAVAGLNKPTRFVGARRITVHIGNSGFNGPTDGPTIIGRLDEALLNRMNAVRARIQAEADIAAHDREERRRAKQARKDRGFR</sequence>
<reference evidence="1 2" key="1">
    <citation type="submission" date="2015-12" db="EMBL/GenBank/DDBJ databases">
        <authorList>
            <person name="Shamseldin A."/>
            <person name="Moawad H."/>
            <person name="Abd El-Rahim W.M."/>
            <person name="Sadowsky M.J."/>
        </authorList>
    </citation>
    <scope>NUCLEOTIDE SEQUENCE [LARGE SCALE GENOMIC DNA]</scope>
    <source>
        <strain evidence="1 2">SJ5A-1</strain>
    </source>
</reference>
<organism evidence="1 2">
    <name type="scientific">Pseudoponticoccus marisrubri</name>
    <dbReference type="NCBI Taxonomy" id="1685382"/>
    <lineage>
        <taxon>Bacteria</taxon>
        <taxon>Pseudomonadati</taxon>
        <taxon>Pseudomonadota</taxon>
        <taxon>Alphaproteobacteria</taxon>
        <taxon>Rhodobacterales</taxon>
        <taxon>Roseobacteraceae</taxon>
        <taxon>Pseudoponticoccus</taxon>
    </lineage>
</organism>
<dbReference type="Proteomes" id="UP000054396">
    <property type="component" value="Unassembled WGS sequence"/>
</dbReference>
<accession>A0A0W7WL92</accession>
<evidence type="ECO:0000313" key="1">
    <source>
        <dbReference type="EMBL" id="KUF11337.1"/>
    </source>
</evidence>
<name>A0A0W7WL92_9RHOB</name>
<proteinExistence type="predicted"/>
<dbReference type="STRING" id="1685382.AVJ23_06080"/>
<dbReference type="EMBL" id="LPXO01000003">
    <property type="protein sequence ID" value="KUF11337.1"/>
    <property type="molecule type" value="Genomic_DNA"/>
</dbReference>
<gene>
    <name evidence="1" type="ORF">AVJ23_06080</name>
</gene>
<comment type="caution">
    <text evidence="1">The sequence shown here is derived from an EMBL/GenBank/DDBJ whole genome shotgun (WGS) entry which is preliminary data.</text>
</comment>
<evidence type="ECO:0000313" key="2">
    <source>
        <dbReference type="Proteomes" id="UP000054396"/>
    </source>
</evidence>
<protein>
    <recommendedName>
        <fullName evidence="3">Type II toxin-antitoxin system PemK/MazF family toxin</fullName>
    </recommendedName>
</protein>
<dbReference type="AlphaFoldDB" id="A0A0W7WL92"/>